<accession>A0AA39KG08</accession>
<organism evidence="2 3">
    <name type="scientific">Armillaria tabescens</name>
    <name type="common">Ringless honey mushroom</name>
    <name type="synonym">Agaricus tabescens</name>
    <dbReference type="NCBI Taxonomy" id="1929756"/>
    <lineage>
        <taxon>Eukaryota</taxon>
        <taxon>Fungi</taxon>
        <taxon>Dikarya</taxon>
        <taxon>Basidiomycota</taxon>
        <taxon>Agaricomycotina</taxon>
        <taxon>Agaricomycetes</taxon>
        <taxon>Agaricomycetidae</taxon>
        <taxon>Agaricales</taxon>
        <taxon>Marasmiineae</taxon>
        <taxon>Physalacriaceae</taxon>
        <taxon>Desarmillaria</taxon>
    </lineage>
</organism>
<sequence>MKFAFFVVFIGTATAICPGFNFGIADTHGGPPGSCTSNSSHTYSLILTNTDLAGRVYDNSCNTILTVFADNPCTQGAFGCSPAPITFNKLHLNGVYYNCSRETNSEKCEQNDIQVCCK</sequence>
<dbReference type="EMBL" id="JAUEPS010000015">
    <property type="protein sequence ID" value="KAK0459270.1"/>
    <property type="molecule type" value="Genomic_DNA"/>
</dbReference>
<protein>
    <recommendedName>
        <fullName evidence="4">Secreted protein</fullName>
    </recommendedName>
</protein>
<proteinExistence type="predicted"/>
<feature type="chain" id="PRO_5041454595" description="Secreted protein" evidence="1">
    <location>
        <begin position="16"/>
        <end position="118"/>
    </location>
</feature>
<keyword evidence="3" id="KW-1185">Reference proteome</keyword>
<dbReference type="GeneID" id="85365209"/>
<feature type="signal peptide" evidence="1">
    <location>
        <begin position="1"/>
        <end position="15"/>
    </location>
</feature>
<evidence type="ECO:0008006" key="4">
    <source>
        <dbReference type="Google" id="ProtNLM"/>
    </source>
</evidence>
<evidence type="ECO:0000313" key="2">
    <source>
        <dbReference type="EMBL" id="KAK0459270.1"/>
    </source>
</evidence>
<dbReference type="Proteomes" id="UP001175211">
    <property type="component" value="Unassembled WGS sequence"/>
</dbReference>
<evidence type="ECO:0000313" key="3">
    <source>
        <dbReference type="Proteomes" id="UP001175211"/>
    </source>
</evidence>
<dbReference type="AlphaFoldDB" id="A0AA39KG08"/>
<comment type="caution">
    <text evidence="2">The sequence shown here is derived from an EMBL/GenBank/DDBJ whole genome shotgun (WGS) entry which is preliminary data.</text>
</comment>
<gene>
    <name evidence="2" type="ORF">EV420DRAFT_312617</name>
</gene>
<name>A0AA39KG08_ARMTA</name>
<evidence type="ECO:0000256" key="1">
    <source>
        <dbReference type="SAM" id="SignalP"/>
    </source>
</evidence>
<dbReference type="RefSeq" id="XP_060331496.1">
    <property type="nucleotide sequence ID" value="XM_060481661.1"/>
</dbReference>
<keyword evidence="1" id="KW-0732">Signal</keyword>
<reference evidence="2" key="1">
    <citation type="submission" date="2023-06" db="EMBL/GenBank/DDBJ databases">
        <authorList>
            <consortium name="Lawrence Berkeley National Laboratory"/>
            <person name="Ahrendt S."/>
            <person name="Sahu N."/>
            <person name="Indic B."/>
            <person name="Wong-Bajracharya J."/>
            <person name="Merenyi Z."/>
            <person name="Ke H.-M."/>
            <person name="Monk M."/>
            <person name="Kocsube S."/>
            <person name="Drula E."/>
            <person name="Lipzen A."/>
            <person name="Balint B."/>
            <person name="Henrissat B."/>
            <person name="Andreopoulos B."/>
            <person name="Martin F.M."/>
            <person name="Harder C.B."/>
            <person name="Rigling D."/>
            <person name="Ford K.L."/>
            <person name="Foster G.D."/>
            <person name="Pangilinan J."/>
            <person name="Papanicolaou A."/>
            <person name="Barry K."/>
            <person name="LaButti K."/>
            <person name="Viragh M."/>
            <person name="Koriabine M."/>
            <person name="Yan M."/>
            <person name="Riley R."/>
            <person name="Champramary S."/>
            <person name="Plett K.L."/>
            <person name="Tsai I.J."/>
            <person name="Slot J."/>
            <person name="Sipos G."/>
            <person name="Plett J."/>
            <person name="Nagy L.G."/>
            <person name="Grigoriev I.V."/>
        </authorList>
    </citation>
    <scope>NUCLEOTIDE SEQUENCE</scope>
    <source>
        <strain evidence="2">CCBAS 213</strain>
    </source>
</reference>